<dbReference type="Proteomes" id="UP000521872">
    <property type="component" value="Unassembled WGS sequence"/>
</dbReference>
<feature type="region of interest" description="Disordered" evidence="1">
    <location>
        <begin position="131"/>
        <end position="165"/>
    </location>
</feature>
<feature type="compositionally biased region" description="Polar residues" evidence="1">
    <location>
        <begin position="150"/>
        <end position="165"/>
    </location>
</feature>
<accession>A0A8H4QQS7</accession>
<sequence>MLDRLFSGEDGMTYIWRLEKNVSEVSTPVSPSPPYTLNTTCFPGKQLFLLDSDPHEKHGKAHVPLLVARYAHPSETTEQHPEKKEKTSYQPNQKQAPTCINIFPAGEHIVDLIILTFLYIERLRIQRISHHQSPHNKGNNNHTIDKQGLKNGTNSRRQSPMINIA</sequence>
<name>A0A8H4QQS7_9AGAR</name>
<dbReference type="AlphaFoldDB" id="A0A8H4QQS7"/>
<feature type="region of interest" description="Disordered" evidence="1">
    <location>
        <begin position="73"/>
        <end position="93"/>
    </location>
</feature>
<proteinExistence type="predicted"/>
<reference evidence="3 4" key="1">
    <citation type="submission" date="2019-12" db="EMBL/GenBank/DDBJ databases">
        <authorList>
            <person name="Floudas D."/>
            <person name="Bentzer J."/>
            <person name="Ahren D."/>
            <person name="Johansson T."/>
            <person name="Persson P."/>
            <person name="Tunlid A."/>
        </authorList>
    </citation>
    <scope>NUCLEOTIDE SEQUENCE [LARGE SCALE GENOMIC DNA]</scope>
    <source>
        <strain evidence="3 4">CBS 102.39</strain>
    </source>
</reference>
<feature type="compositionally biased region" description="Basic and acidic residues" evidence="1">
    <location>
        <begin position="75"/>
        <end position="87"/>
    </location>
</feature>
<organism evidence="3 4">
    <name type="scientific">Agrocybe pediades</name>
    <dbReference type="NCBI Taxonomy" id="84607"/>
    <lineage>
        <taxon>Eukaryota</taxon>
        <taxon>Fungi</taxon>
        <taxon>Dikarya</taxon>
        <taxon>Basidiomycota</taxon>
        <taxon>Agaricomycotina</taxon>
        <taxon>Agaricomycetes</taxon>
        <taxon>Agaricomycetidae</taxon>
        <taxon>Agaricales</taxon>
        <taxon>Agaricineae</taxon>
        <taxon>Strophariaceae</taxon>
        <taxon>Agrocybe</taxon>
    </lineage>
</organism>
<gene>
    <name evidence="3" type="ORF">D9613_003478</name>
</gene>
<evidence type="ECO:0000256" key="1">
    <source>
        <dbReference type="SAM" id="MobiDB-lite"/>
    </source>
</evidence>
<dbReference type="Pfam" id="PF20236">
    <property type="entry name" value="DUF6593"/>
    <property type="match status" value="1"/>
</dbReference>
<keyword evidence="4" id="KW-1185">Reference proteome</keyword>
<evidence type="ECO:0000259" key="2">
    <source>
        <dbReference type="Pfam" id="PF20236"/>
    </source>
</evidence>
<protein>
    <recommendedName>
        <fullName evidence="2">DUF6593 domain-containing protein</fullName>
    </recommendedName>
</protein>
<dbReference type="EMBL" id="JAACJL010000044">
    <property type="protein sequence ID" value="KAF4615070.1"/>
    <property type="molecule type" value="Genomic_DNA"/>
</dbReference>
<comment type="caution">
    <text evidence="3">The sequence shown here is derived from an EMBL/GenBank/DDBJ whole genome shotgun (WGS) entry which is preliminary data.</text>
</comment>
<evidence type="ECO:0000313" key="4">
    <source>
        <dbReference type="Proteomes" id="UP000521872"/>
    </source>
</evidence>
<feature type="domain" description="DUF6593" evidence="2">
    <location>
        <begin position="4"/>
        <end position="124"/>
    </location>
</feature>
<dbReference type="InterPro" id="IPR046528">
    <property type="entry name" value="DUF6593"/>
</dbReference>
<evidence type="ECO:0000313" key="3">
    <source>
        <dbReference type="EMBL" id="KAF4615070.1"/>
    </source>
</evidence>